<reference evidence="3" key="1">
    <citation type="journal article" date="2019" name="Int. J. Syst. Evol. Microbiol.">
        <title>The Global Catalogue of Microorganisms (GCM) 10K type strain sequencing project: providing services to taxonomists for standard genome sequencing and annotation.</title>
        <authorList>
            <consortium name="The Broad Institute Genomics Platform"/>
            <consortium name="The Broad Institute Genome Sequencing Center for Infectious Disease"/>
            <person name="Wu L."/>
            <person name="Ma J."/>
        </authorList>
    </citation>
    <scope>NUCLEOTIDE SEQUENCE [LARGE SCALE GENOMIC DNA]</scope>
    <source>
        <strain evidence="3">CCUG 55590</strain>
    </source>
</reference>
<dbReference type="InterPro" id="IPR013766">
    <property type="entry name" value="Thioredoxin_domain"/>
</dbReference>
<dbReference type="PROSITE" id="PS51352">
    <property type="entry name" value="THIOREDOXIN_2"/>
    <property type="match status" value="1"/>
</dbReference>
<dbReference type="Pfam" id="PF00085">
    <property type="entry name" value="Thioredoxin"/>
    <property type="match status" value="1"/>
</dbReference>
<dbReference type="EMBL" id="JBHTCE010000001">
    <property type="protein sequence ID" value="MFC7389359.1"/>
    <property type="molecule type" value="Genomic_DNA"/>
</dbReference>
<dbReference type="Proteomes" id="UP001596439">
    <property type="component" value="Unassembled WGS sequence"/>
</dbReference>
<dbReference type="SUPFAM" id="SSF52833">
    <property type="entry name" value="Thioredoxin-like"/>
    <property type="match status" value="1"/>
</dbReference>
<evidence type="ECO:0000313" key="3">
    <source>
        <dbReference type="Proteomes" id="UP001596439"/>
    </source>
</evidence>
<name>A0ABW2PIQ0_9BACL</name>
<protein>
    <submittedName>
        <fullName evidence="2">Thioredoxin family protein</fullName>
    </submittedName>
</protein>
<evidence type="ECO:0000313" key="2">
    <source>
        <dbReference type="EMBL" id="MFC7389359.1"/>
    </source>
</evidence>
<dbReference type="PANTHER" id="PTHR10438">
    <property type="entry name" value="THIOREDOXIN"/>
    <property type="match status" value="1"/>
</dbReference>
<proteinExistence type="predicted"/>
<dbReference type="Gene3D" id="3.40.30.10">
    <property type="entry name" value="Glutaredoxin"/>
    <property type="match status" value="1"/>
</dbReference>
<dbReference type="CDD" id="cd02947">
    <property type="entry name" value="TRX_family"/>
    <property type="match status" value="1"/>
</dbReference>
<keyword evidence="3" id="KW-1185">Reference proteome</keyword>
<dbReference type="InterPro" id="IPR036249">
    <property type="entry name" value="Thioredoxin-like_sf"/>
</dbReference>
<dbReference type="PANTHER" id="PTHR10438:SF468">
    <property type="entry name" value="THIOREDOXIN-1-RELATED"/>
    <property type="match status" value="1"/>
</dbReference>
<organism evidence="2 3">
    <name type="scientific">Exiguobacterium aestuarii</name>
    <dbReference type="NCBI Taxonomy" id="273527"/>
    <lineage>
        <taxon>Bacteria</taxon>
        <taxon>Bacillati</taxon>
        <taxon>Bacillota</taxon>
        <taxon>Bacilli</taxon>
        <taxon>Bacillales</taxon>
        <taxon>Bacillales Family XII. Incertae Sedis</taxon>
        <taxon>Exiguobacterium</taxon>
    </lineage>
</organism>
<dbReference type="RefSeq" id="WP_214787247.1">
    <property type="nucleotide sequence ID" value="NZ_JANIEL010000014.1"/>
</dbReference>
<gene>
    <name evidence="2" type="ORF">ACFQO8_04325</name>
</gene>
<evidence type="ECO:0000259" key="1">
    <source>
        <dbReference type="PROSITE" id="PS51352"/>
    </source>
</evidence>
<dbReference type="InterPro" id="IPR050620">
    <property type="entry name" value="Thioredoxin_H-type-like"/>
</dbReference>
<sequence>MKQLSTTTEYMEAKEAKSIFMFSATWCGDCRFLDPFMPEIEQKFEDWTFYYVDRDEFMELAQDLDIFGIPSFVAFENGKEIDRYVGRERKTPEQVEAFLNGLG</sequence>
<comment type="caution">
    <text evidence="2">The sequence shown here is derived from an EMBL/GenBank/DDBJ whole genome shotgun (WGS) entry which is preliminary data.</text>
</comment>
<accession>A0ABW2PIQ0</accession>
<feature type="domain" description="Thioredoxin" evidence="1">
    <location>
        <begin position="1"/>
        <end position="103"/>
    </location>
</feature>